<proteinExistence type="predicted"/>
<organism evidence="2 3">
    <name type="scientific">Gossypium anomalum</name>
    <dbReference type="NCBI Taxonomy" id="47600"/>
    <lineage>
        <taxon>Eukaryota</taxon>
        <taxon>Viridiplantae</taxon>
        <taxon>Streptophyta</taxon>
        <taxon>Embryophyta</taxon>
        <taxon>Tracheophyta</taxon>
        <taxon>Spermatophyta</taxon>
        <taxon>Magnoliopsida</taxon>
        <taxon>eudicotyledons</taxon>
        <taxon>Gunneridae</taxon>
        <taxon>Pentapetalae</taxon>
        <taxon>rosids</taxon>
        <taxon>malvids</taxon>
        <taxon>Malvales</taxon>
        <taxon>Malvaceae</taxon>
        <taxon>Malvoideae</taxon>
        <taxon>Gossypium</taxon>
    </lineage>
</organism>
<dbReference type="EMBL" id="JAHUZN010000008">
    <property type="protein sequence ID" value="KAG8486358.1"/>
    <property type="molecule type" value="Genomic_DNA"/>
</dbReference>
<name>A0A8J5YLE0_9ROSI</name>
<dbReference type="AlphaFoldDB" id="A0A8J5YLE0"/>
<keyword evidence="1" id="KW-0472">Membrane</keyword>
<feature type="transmembrane region" description="Helical" evidence="1">
    <location>
        <begin position="14"/>
        <end position="36"/>
    </location>
</feature>
<gene>
    <name evidence="2" type="ORF">CXB51_019810</name>
</gene>
<feature type="transmembrane region" description="Helical" evidence="1">
    <location>
        <begin position="84"/>
        <end position="100"/>
    </location>
</feature>
<keyword evidence="1" id="KW-0812">Transmembrane</keyword>
<comment type="caution">
    <text evidence="2">The sequence shown here is derived from an EMBL/GenBank/DDBJ whole genome shotgun (WGS) entry which is preliminary data.</text>
</comment>
<reference evidence="2 3" key="1">
    <citation type="journal article" date="2021" name="bioRxiv">
        <title>The Gossypium anomalum genome as a resource for cotton improvement and evolutionary analysis of hybrid incompatibility.</title>
        <authorList>
            <person name="Grover C.E."/>
            <person name="Yuan D."/>
            <person name="Arick M.A."/>
            <person name="Miller E.R."/>
            <person name="Hu G."/>
            <person name="Peterson D.G."/>
            <person name="Wendel J.F."/>
            <person name="Udall J.A."/>
        </authorList>
    </citation>
    <scope>NUCLEOTIDE SEQUENCE [LARGE SCALE GENOMIC DNA]</scope>
    <source>
        <strain evidence="2">JFW-Udall</strain>
        <tissue evidence="2">Leaf</tissue>
    </source>
</reference>
<protein>
    <submittedName>
        <fullName evidence="2">Uncharacterized protein</fullName>
    </submittedName>
</protein>
<sequence length="112" mass="12592">MSCRAMAQLLSNTLYYYNLQALVSSLFLLMFLGALITKGCVFTYDAIGSYERVRYSSQECVSPLMEAEAVDLVKTVFASASEEISTLFVLFVIVLVIGYLRKDVFSILEPQY</sequence>
<keyword evidence="3" id="KW-1185">Reference proteome</keyword>
<evidence type="ECO:0000313" key="2">
    <source>
        <dbReference type="EMBL" id="KAG8486358.1"/>
    </source>
</evidence>
<evidence type="ECO:0000256" key="1">
    <source>
        <dbReference type="SAM" id="Phobius"/>
    </source>
</evidence>
<accession>A0A8J5YLE0</accession>
<keyword evidence="1" id="KW-1133">Transmembrane helix</keyword>
<evidence type="ECO:0000313" key="3">
    <source>
        <dbReference type="Proteomes" id="UP000701853"/>
    </source>
</evidence>
<dbReference type="OrthoDB" id="268479at2759"/>
<dbReference type="Proteomes" id="UP000701853">
    <property type="component" value="Chromosome 8"/>
</dbReference>